<dbReference type="InterPro" id="IPR007395">
    <property type="entry name" value="Zn_peptidase_2"/>
</dbReference>
<keyword evidence="1" id="KW-1133">Transmembrane helix</keyword>
<feature type="transmembrane region" description="Helical" evidence="1">
    <location>
        <begin position="213"/>
        <end position="235"/>
    </location>
</feature>
<feature type="transmembrane region" description="Helical" evidence="1">
    <location>
        <begin position="144"/>
        <end position="172"/>
    </location>
</feature>
<dbReference type="PANTHER" id="PTHR36434:SF1">
    <property type="entry name" value="MEMBRANE PROTEASE YUGP-RELATED"/>
    <property type="match status" value="1"/>
</dbReference>
<proteinExistence type="predicted"/>
<dbReference type="Proteomes" id="UP000824250">
    <property type="component" value="Unassembled WGS sequence"/>
</dbReference>
<dbReference type="EMBL" id="DVGC01000027">
    <property type="protein sequence ID" value="HIR05259.1"/>
    <property type="molecule type" value="Genomic_DNA"/>
</dbReference>
<protein>
    <submittedName>
        <fullName evidence="2">Zinc metallopeptidase</fullName>
    </submittedName>
</protein>
<keyword evidence="1" id="KW-0812">Transmembrane</keyword>
<evidence type="ECO:0000256" key="1">
    <source>
        <dbReference type="SAM" id="Phobius"/>
    </source>
</evidence>
<organism evidence="2 3">
    <name type="scientific">Candidatus Copromonas faecavium</name>
    <name type="common">nom. illeg.</name>
    <dbReference type="NCBI Taxonomy" id="2840740"/>
    <lineage>
        <taxon>Bacteria</taxon>
        <taxon>Bacillati</taxon>
        <taxon>Bacillota</taxon>
        <taxon>Clostridia</taxon>
        <taxon>Lachnospirales</taxon>
        <taxon>Lachnospiraceae</taxon>
        <taxon>Candidatus Copromonas (nom. illeg.)</taxon>
    </lineage>
</organism>
<evidence type="ECO:0000313" key="2">
    <source>
        <dbReference type="EMBL" id="HIR05259.1"/>
    </source>
</evidence>
<name>A0A9D1A3V9_9FIRM</name>
<evidence type="ECO:0000313" key="3">
    <source>
        <dbReference type="Proteomes" id="UP000824250"/>
    </source>
</evidence>
<feature type="transmembrane region" description="Helical" evidence="1">
    <location>
        <begin position="12"/>
        <end position="31"/>
    </location>
</feature>
<dbReference type="PANTHER" id="PTHR36434">
    <property type="entry name" value="MEMBRANE PROTEASE YUGP-RELATED"/>
    <property type="match status" value="1"/>
</dbReference>
<reference evidence="2" key="1">
    <citation type="submission" date="2020-10" db="EMBL/GenBank/DDBJ databases">
        <authorList>
            <person name="Gilroy R."/>
        </authorList>
    </citation>
    <scope>NUCLEOTIDE SEQUENCE</scope>
    <source>
        <strain evidence="2">CHK180-2868</strain>
    </source>
</reference>
<dbReference type="AlphaFoldDB" id="A0A9D1A3V9"/>
<gene>
    <name evidence="2" type="ORF">IAB28_04760</name>
</gene>
<accession>A0A9D1A3V9</accession>
<dbReference type="Pfam" id="PF04298">
    <property type="entry name" value="Zn_peptidase_2"/>
    <property type="match status" value="1"/>
</dbReference>
<keyword evidence="1" id="KW-0472">Membrane</keyword>
<comment type="caution">
    <text evidence="2">The sequence shown here is derived from an EMBL/GenBank/DDBJ whole genome shotgun (WGS) entry which is preliminary data.</text>
</comment>
<reference evidence="2" key="2">
    <citation type="journal article" date="2021" name="PeerJ">
        <title>Extensive microbial diversity within the chicken gut microbiome revealed by metagenomics and culture.</title>
        <authorList>
            <person name="Gilroy R."/>
            <person name="Ravi A."/>
            <person name="Getino M."/>
            <person name="Pursley I."/>
            <person name="Horton D.L."/>
            <person name="Alikhan N.F."/>
            <person name="Baker D."/>
            <person name="Gharbi K."/>
            <person name="Hall N."/>
            <person name="Watson M."/>
            <person name="Adriaenssens E.M."/>
            <person name="Foster-Nyarko E."/>
            <person name="Jarju S."/>
            <person name="Secka A."/>
            <person name="Antonio M."/>
            <person name="Oren A."/>
            <person name="Chaudhuri R.R."/>
            <person name="La Ragione R."/>
            <person name="Hildebrand F."/>
            <person name="Pallen M.J."/>
        </authorList>
    </citation>
    <scope>NUCLEOTIDE SEQUENCE</scope>
    <source>
        <strain evidence="2">CHK180-2868</strain>
    </source>
</reference>
<sequence>MFGGYGMYGFGWYFDPTILLVLIGVLLSLWAQGRVNSTYSRYSRVRSMTGLTGAEAARRLLNSQGIYDVTVRPVAGNLTDHYDPRTKTVNLSQSVFNSTSVAAIGVAAHECGHAIQDNESYAPLRIRTAIVPAANFGSAISWPLILMGLIFGGIGSPLVEIGILMFSLAVLFQLVTLPVEYNASSRAVKLLDSQGILSGSEVDGTRKVLNAAALTYVAAAATSILQLLRLVILFGGRDRRD</sequence>